<dbReference type="EMBL" id="BAABEY010000036">
    <property type="protein sequence ID" value="GAA4447159.1"/>
    <property type="molecule type" value="Genomic_DNA"/>
</dbReference>
<sequence length="215" mass="25105">MKTLLLASRFAVIVLLAFSCRDSDITGVERPQIDKTELLSRLTANERFWRIEYIIEVKGKDSTYLVHHEGTNDSLTWTKYIAYQFSNKMELVAKDCIGPFGETDYSDQDRLSTGSMSFEDRKGQWFWDEARQTIQLSNFFPKRTLSGHLDTNWLPTCRNAQEAKALGHPERMRLILHPDGNRNSVISYVYCLRAIWFLEVLSNDRQKSMTFRVLY</sequence>
<keyword evidence="2" id="KW-1185">Reference proteome</keyword>
<dbReference type="RefSeq" id="WP_345032812.1">
    <property type="nucleotide sequence ID" value="NZ_BAABEY010000036.1"/>
</dbReference>
<proteinExistence type="predicted"/>
<dbReference type="Proteomes" id="UP001501508">
    <property type="component" value="Unassembled WGS sequence"/>
</dbReference>
<gene>
    <name evidence="1" type="ORF">GCM10023091_41580</name>
</gene>
<evidence type="ECO:0000313" key="1">
    <source>
        <dbReference type="EMBL" id="GAA4447159.1"/>
    </source>
</evidence>
<accession>A0ABP8MC72</accession>
<reference evidence="2" key="1">
    <citation type="journal article" date="2019" name="Int. J. Syst. Evol. Microbiol.">
        <title>The Global Catalogue of Microorganisms (GCM) 10K type strain sequencing project: providing services to taxonomists for standard genome sequencing and annotation.</title>
        <authorList>
            <consortium name="The Broad Institute Genomics Platform"/>
            <consortium name="The Broad Institute Genome Sequencing Center for Infectious Disease"/>
            <person name="Wu L."/>
            <person name="Ma J."/>
        </authorList>
    </citation>
    <scope>NUCLEOTIDE SEQUENCE [LARGE SCALE GENOMIC DNA]</scope>
    <source>
        <strain evidence="2">JCM 31920</strain>
    </source>
</reference>
<name>A0ABP8MC72_9BACT</name>
<evidence type="ECO:0000313" key="2">
    <source>
        <dbReference type="Proteomes" id="UP001501508"/>
    </source>
</evidence>
<organism evidence="1 2">
    <name type="scientific">Ravibacter arvi</name>
    <dbReference type="NCBI Taxonomy" id="2051041"/>
    <lineage>
        <taxon>Bacteria</taxon>
        <taxon>Pseudomonadati</taxon>
        <taxon>Bacteroidota</taxon>
        <taxon>Cytophagia</taxon>
        <taxon>Cytophagales</taxon>
        <taxon>Spirosomataceae</taxon>
        <taxon>Ravibacter</taxon>
    </lineage>
</organism>
<protein>
    <submittedName>
        <fullName evidence="1">Uncharacterized protein</fullName>
    </submittedName>
</protein>
<comment type="caution">
    <text evidence="1">The sequence shown here is derived from an EMBL/GenBank/DDBJ whole genome shotgun (WGS) entry which is preliminary data.</text>
</comment>
<dbReference type="PROSITE" id="PS51257">
    <property type="entry name" value="PROKAR_LIPOPROTEIN"/>
    <property type="match status" value="1"/>
</dbReference>